<evidence type="ECO:0000259" key="2">
    <source>
        <dbReference type="Pfam" id="PF00156"/>
    </source>
</evidence>
<dbReference type="RefSeq" id="WP_076453781.1">
    <property type="nucleotide sequence ID" value="NZ_FTOB01000001.1"/>
</dbReference>
<protein>
    <submittedName>
        <fullName evidence="3">ComF family protein</fullName>
    </submittedName>
</protein>
<keyword evidence="4" id="KW-1185">Reference proteome</keyword>
<dbReference type="Pfam" id="PF00156">
    <property type="entry name" value="Pribosyltran"/>
    <property type="match status" value="1"/>
</dbReference>
<dbReference type="Proteomes" id="UP000185728">
    <property type="component" value="Unassembled WGS sequence"/>
</dbReference>
<dbReference type="InterPro" id="IPR029057">
    <property type="entry name" value="PRTase-like"/>
</dbReference>
<dbReference type="SUPFAM" id="SSF53271">
    <property type="entry name" value="PRTase-like"/>
    <property type="match status" value="1"/>
</dbReference>
<dbReference type="InterPro" id="IPR051910">
    <property type="entry name" value="ComF/GntX_DNA_util-trans"/>
</dbReference>
<comment type="caution">
    <text evidence="3">The sequence shown here is derived from an EMBL/GenBank/DDBJ whole genome shotgun (WGS) entry which is preliminary data.</text>
</comment>
<dbReference type="CDD" id="cd06223">
    <property type="entry name" value="PRTases_typeI"/>
    <property type="match status" value="1"/>
</dbReference>
<dbReference type="Gene3D" id="3.40.50.2020">
    <property type="match status" value="1"/>
</dbReference>
<feature type="domain" description="Phosphoribosyltransferase" evidence="2">
    <location>
        <begin position="138"/>
        <end position="217"/>
    </location>
</feature>
<accession>A0ABY1KNP2</accession>
<comment type="similarity">
    <text evidence="1">Belongs to the ComF/GntX family.</text>
</comment>
<dbReference type="EMBL" id="FTOB01000001">
    <property type="protein sequence ID" value="SIS40119.1"/>
    <property type="molecule type" value="Genomic_DNA"/>
</dbReference>
<dbReference type="PANTHER" id="PTHR47505">
    <property type="entry name" value="DNA UTILIZATION PROTEIN YHGH"/>
    <property type="match status" value="1"/>
</dbReference>
<evidence type="ECO:0000256" key="1">
    <source>
        <dbReference type="ARBA" id="ARBA00008007"/>
    </source>
</evidence>
<proteinExistence type="inferred from homology"/>
<name>A0ABY1KNP2_9FLAO</name>
<evidence type="ECO:0000313" key="3">
    <source>
        <dbReference type="EMBL" id="SIS40119.1"/>
    </source>
</evidence>
<reference evidence="3 4" key="1">
    <citation type="submission" date="2017-01" db="EMBL/GenBank/DDBJ databases">
        <authorList>
            <person name="Varghese N."/>
            <person name="Submissions S."/>
        </authorList>
    </citation>
    <scope>NUCLEOTIDE SEQUENCE [LARGE SCALE GENOMIC DNA]</scope>
    <source>
        <strain evidence="3 4">DSM 2061</strain>
    </source>
</reference>
<dbReference type="InterPro" id="IPR000836">
    <property type="entry name" value="PRTase_dom"/>
</dbReference>
<evidence type="ECO:0000313" key="4">
    <source>
        <dbReference type="Proteomes" id="UP000185728"/>
    </source>
</evidence>
<dbReference type="PANTHER" id="PTHR47505:SF1">
    <property type="entry name" value="DNA UTILIZATION PROTEIN YHGH"/>
    <property type="match status" value="1"/>
</dbReference>
<organism evidence="3 4">
    <name type="scientific">Zobellia uliginosa</name>
    <dbReference type="NCBI Taxonomy" id="143224"/>
    <lineage>
        <taxon>Bacteria</taxon>
        <taxon>Pseudomonadati</taxon>
        <taxon>Bacteroidota</taxon>
        <taxon>Flavobacteriia</taxon>
        <taxon>Flavobacteriales</taxon>
        <taxon>Flavobacteriaceae</taxon>
        <taxon>Zobellia</taxon>
    </lineage>
</organism>
<sequence length="235" mass="26868">MLTNILNDINSILAPRVCFGCNAHLYGGEQLLCTICRNDLPLTDYSFNDENPVDRIFYGRINIKKASSMLFFSNRGIVRELIHYLKYRNQEQIGAFLGDWYGQILKDNQELTDTIDMVIPVPLHRKKLKKRGYNQVASFAKRLAFHLKTAYVDHILIKSANTKTQTKKSRIGRWQSDKVLYTVTDIEFIKNKHILLVDDVITTGATMELCARALAKAPGTTLYVASMAVVHKLWN</sequence>
<gene>
    <name evidence="3" type="ORF">SAMN05421766_101544</name>
</gene>